<dbReference type="AlphaFoldDB" id="A0A5J4VR88"/>
<gene>
    <name evidence="1" type="ORF">EZS28_019388</name>
</gene>
<feature type="non-terminal residue" evidence="1">
    <location>
        <position position="145"/>
    </location>
</feature>
<name>A0A5J4VR88_9EUKA</name>
<dbReference type="EMBL" id="SNRW01005433">
    <property type="protein sequence ID" value="KAA6385084.1"/>
    <property type="molecule type" value="Genomic_DNA"/>
</dbReference>
<protein>
    <submittedName>
        <fullName evidence="1">Uncharacterized protein</fullName>
    </submittedName>
</protein>
<evidence type="ECO:0000313" key="2">
    <source>
        <dbReference type="Proteomes" id="UP000324800"/>
    </source>
</evidence>
<organism evidence="1 2">
    <name type="scientific">Streblomastix strix</name>
    <dbReference type="NCBI Taxonomy" id="222440"/>
    <lineage>
        <taxon>Eukaryota</taxon>
        <taxon>Metamonada</taxon>
        <taxon>Preaxostyla</taxon>
        <taxon>Oxymonadida</taxon>
        <taxon>Streblomastigidae</taxon>
        <taxon>Streblomastix</taxon>
    </lineage>
</organism>
<reference evidence="1 2" key="1">
    <citation type="submission" date="2019-03" db="EMBL/GenBank/DDBJ databases">
        <title>Single cell metagenomics reveals metabolic interactions within the superorganism composed of flagellate Streblomastix strix and complex community of Bacteroidetes bacteria on its surface.</title>
        <authorList>
            <person name="Treitli S.C."/>
            <person name="Kolisko M."/>
            <person name="Husnik F."/>
            <person name="Keeling P."/>
            <person name="Hampl V."/>
        </authorList>
    </citation>
    <scope>NUCLEOTIDE SEQUENCE [LARGE SCALE GENOMIC DNA]</scope>
    <source>
        <strain evidence="1">ST1C</strain>
    </source>
</reference>
<accession>A0A5J4VR88</accession>
<sequence>MDAYIDAIQNCISILWQFASRTQFNSVYQPTYDQIQILHLVHPLQIPYYNDLILDSDKQEPTCGREVTPPEHQGAMTNCMRLLAFNIDNDFSIVTNFSTVALAHSAITGMKLQYAPQELGDFIMYYVNKFIASGFLLDLSFVHFL</sequence>
<proteinExistence type="predicted"/>
<dbReference type="Proteomes" id="UP000324800">
    <property type="component" value="Unassembled WGS sequence"/>
</dbReference>
<comment type="caution">
    <text evidence="1">The sequence shown here is derived from an EMBL/GenBank/DDBJ whole genome shotgun (WGS) entry which is preliminary data.</text>
</comment>
<evidence type="ECO:0000313" key="1">
    <source>
        <dbReference type="EMBL" id="KAA6385084.1"/>
    </source>
</evidence>